<comment type="caution">
    <text evidence="1">The sequence shown here is derived from an EMBL/GenBank/DDBJ whole genome shotgun (WGS) entry which is preliminary data.</text>
</comment>
<keyword evidence="2" id="KW-1185">Reference proteome</keyword>
<sequence>MHESESSCVLMEELGFDGLQIKENRCAAAQIRYASRAWSTGSVPLRALAPLDGEFVDDEIAEGGDAL</sequence>
<protein>
    <submittedName>
        <fullName evidence="1">Uncharacterized protein</fullName>
    </submittedName>
</protein>
<evidence type="ECO:0000313" key="2">
    <source>
        <dbReference type="Proteomes" id="UP000698242"/>
    </source>
</evidence>
<name>A0A921NVR9_9RHOB</name>
<organism evidence="1 2">
    <name type="scientific">Profundibacterium mesophilum KAUST100406-0324</name>
    <dbReference type="NCBI Taxonomy" id="1037889"/>
    <lineage>
        <taxon>Bacteria</taxon>
        <taxon>Pseudomonadati</taxon>
        <taxon>Pseudomonadota</taxon>
        <taxon>Alphaproteobacteria</taxon>
        <taxon>Rhodobacterales</taxon>
        <taxon>Roseobacteraceae</taxon>
        <taxon>Profundibacterium</taxon>
    </lineage>
</organism>
<reference evidence="1" key="1">
    <citation type="submission" date="2013-03" db="EMBL/GenBank/DDBJ databases">
        <title>Genome Sequence of the Profundibacterium mesophilum strain KAUST100406-0324T from Red Sea, a novel genus in the family Rhodobacteraceae.</title>
        <authorList>
            <person name="Essack M."/>
            <person name="Alam I."/>
            <person name="Lafi F."/>
            <person name="Alawi W."/>
            <person name="Kamanu F."/>
            <person name="Al-Suwailem A."/>
            <person name="Lee O.O."/>
            <person name="Xu Y."/>
            <person name="Bajic V."/>
            <person name="Qian P.-Y."/>
            <person name="Archer J."/>
        </authorList>
    </citation>
    <scope>NUCLEOTIDE SEQUENCE</scope>
    <source>
        <strain evidence="1">KAUST100406-0324</strain>
    </source>
</reference>
<dbReference type="EMBL" id="APKE01000023">
    <property type="protein sequence ID" value="KAF0675684.1"/>
    <property type="molecule type" value="Genomic_DNA"/>
</dbReference>
<proteinExistence type="predicted"/>
<dbReference type="AlphaFoldDB" id="A0A921NVR9"/>
<gene>
    <name evidence="1" type="ORF">PMES_02019</name>
</gene>
<dbReference type="Proteomes" id="UP000698242">
    <property type="component" value="Unassembled WGS sequence"/>
</dbReference>
<evidence type="ECO:0000313" key="1">
    <source>
        <dbReference type="EMBL" id="KAF0675684.1"/>
    </source>
</evidence>
<accession>A0A921NVR9</accession>